<dbReference type="AlphaFoldDB" id="A0A0R2JF30"/>
<evidence type="ECO:0000313" key="9">
    <source>
        <dbReference type="EMBL" id="KRN75955.1"/>
    </source>
</evidence>
<feature type="transmembrane region" description="Helical" evidence="8">
    <location>
        <begin position="167"/>
        <end position="190"/>
    </location>
</feature>
<comment type="caution">
    <text evidence="9">The sequence shown here is derived from an EMBL/GenBank/DDBJ whole genome shotgun (WGS) entry which is preliminary data.</text>
</comment>
<accession>A0A0R2JF30</accession>
<evidence type="ECO:0000313" key="10">
    <source>
        <dbReference type="Proteomes" id="UP000051673"/>
    </source>
</evidence>
<comment type="subcellular location">
    <subcellularLocation>
        <location evidence="1">Cell membrane</location>
        <topology evidence="1">Multi-pass membrane protein</topology>
    </subcellularLocation>
</comment>
<dbReference type="RefSeq" id="WP_057788751.1">
    <property type="nucleotide sequence ID" value="NZ_JQCD01000031.1"/>
</dbReference>
<evidence type="ECO:0000256" key="3">
    <source>
        <dbReference type="ARBA" id="ARBA00022448"/>
    </source>
</evidence>
<feature type="transmembrane region" description="Helical" evidence="8">
    <location>
        <begin position="78"/>
        <end position="99"/>
    </location>
</feature>
<keyword evidence="4" id="KW-1003">Cell membrane</keyword>
<reference evidence="9 10" key="1">
    <citation type="journal article" date="2015" name="Genome Announc.">
        <title>Expanding the biotechnology potential of lactobacilli through comparative genomics of 213 strains and associated genera.</title>
        <authorList>
            <person name="Sun Z."/>
            <person name="Harris H.M."/>
            <person name="McCann A."/>
            <person name="Guo C."/>
            <person name="Argimon S."/>
            <person name="Zhang W."/>
            <person name="Yang X."/>
            <person name="Jeffery I.B."/>
            <person name="Cooney J.C."/>
            <person name="Kagawa T.F."/>
            <person name="Liu W."/>
            <person name="Song Y."/>
            <person name="Salvetti E."/>
            <person name="Wrobel A."/>
            <person name="Rasinkangas P."/>
            <person name="Parkhill J."/>
            <person name="Rea M.C."/>
            <person name="O'Sullivan O."/>
            <person name="Ritari J."/>
            <person name="Douillard F.P."/>
            <person name="Paul Ross R."/>
            <person name="Yang R."/>
            <person name="Briner A.E."/>
            <person name="Felis G.E."/>
            <person name="de Vos W.M."/>
            <person name="Barrangou R."/>
            <person name="Klaenhammer T.R."/>
            <person name="Caufield P.W."/>
            <person name="Cui Y."/>
            <person name="Zhang H."/>
            <person name="O'Toole P.W."/>
        </authorList>
    </citation>
    <scope>NUCLEOTIDE SEQUENCE [LARGE SCALE GENOMIC DNA]</scope>
    <source>
        <strain evidence="9 10">DSM 20014</strain>
    </source>
</reference>
<comment type="similarity">
    <text evidence="2">Belongs to the autoinducer-2 exporter (AI-2E) (TC 2.A.86) family.</text>
</comment>
<evidence type="ECO:0000256" key="5">
    <source>
        <dbReference type="ARBA" id="ARBA00022692"/>
    </source>
</evidence>
<dbReference type="OrthoDB" id="9793390at2"/>
<keyword evidence="6 8" id="KW-1133">Transmembrane helix</keyword>
<keyword evidence="7 8" id="KW-0472">Membrane</keyword>
<dbReference type="InterPro" id="IPR002549">
    <property type="entry name" value="AI-2E-like"/>
</dbReference>
<gene>
    <name evidence="9" type="ORF">IV67_GL001003</name>
</gene>
<sequence>MQYLKQSRFFYWTIETLAIVVLIWVLSQLSFVLQPVGQFIGAVFVPLIISGFLFYLMNPAVKFLSKIKIGKFHLGRGTSVAIVMISFIAIILLSFFSLIPSLVQQLTKVVASAPDTISATQAWLRDFSNNEMVQNITKQIDLDKIQKHAQKYAESIVMGTANGFGSLLGTLTSVVVTSITVPVMTIYMLLDGNKLSPFIQKLFERKNQPMVADILGRLDKTISNYITGQALEMLFVGVFTTLGYVLIGQNYTLLLGVIAGLTNVIPYVGPYIGYIPAVIVALMQGGVKQAILVTIIVLVVQQVDGNIVFPRIMGSTLNIHPLTILVLLLAAGNIAGIPGMILAVPAYAIVRTIVIYAWELWNLQKHGPKPEVLEPNEVSE</sequence>
<dbReference type="PATRIC" id="fig|1620.3.peg.1018"/>
<keyword evidence="5 8" id="KW-0812">Transmembrane</keyword>
<evidence type="ECO:0000256" key="2">
    <source>
        <dbReference type="ARBA" id="ARBA00009773"/>
    </source>
</evidence>
<evidence type="ECO:0000256" key="1">
    <source>
        <dbReference type="ARBA" id="ARBA00004651"/>
    </source>
</evidence>
<feature type="transmembrane region" description="Helical" evidence="8">
    <location>
        <begin position="9"/>
        <end position="27"/>
    </location>
</feature>
<protein>
    <submittedName>
        <fullName evidence="9">Permease</fullName>
    </submittedName>
</protein>
<evidence type="ECO:0000256" key="7">
    <source>
        <dbReference type="ARBA" id="ARBA00023136"/>
    </source>
</evidence>
<dbReference type="GO" id="GO:0055085">
    <property type="term" value="P:transmembrane transport"/>
    <property type="evidence" value="ECO:0007669"/>
    <property type="project" value="TreeGrafter"/>
</dbReference>
<dbReference type="STRING" id="1620.IV67_GL001003"/>
<feature type="transmembrane region" description="Helical" evidence="8">
    <location>
        <begin position="230"/>
        <end position="251"/>
    </location>
</feature>
<evidence type="ECO:0000256" key="8">
    <source>
        <dbReference type="SAM" id="Phobius"/>
    </source>
</evidence>
<dbReference type="PANTHER" id="PTHR21716">
    <property type="entry name" value="TRANSMEMBRANE PROTEIN"/>
    <property type="match status" value="1"/>
</dbReference>
<dbReference type="PANTHER" id="PTHR21716:SF53">
    <property type="entry name" value="PERMEASE PERM-RELATED"/>
    <property type="match status" value="1"/>
</dbReference>
<dbReference type="GO" id="GO:0005886">
    <property type="term" value="C:plasma membrane"/>
    <property type="evidence" value="ECO:0007669"/>
    <property type="project" value="UniProtKB-SubCell"/>
</dbReference>
<evidence type="ECO:0000256" key="4">
    <source>
        <dbReference type="ARBA" id="ARBA00022475"/>
    </source>
</evidence>
<feature type="transmembrane region" description="Helical" evidence="8">
    <location>
        <begin position="39"/>
        <end position="57"/>
    </location>
</feature>
<keyword evidence="10" id="KW-1185">Reference proteome</keyword>
<evidence type="ECO:0000256" key="6">
    <source>
        <dbReference type="ARBA" id="ARBA00022989"/>
    </source>
</evidence>
<dbReference type="Pfam" id="PF01594">
    <property type="entry name" value="AI-2E_transport"/>
    <property type="match status" value="1"/>
</dbReference>
<dbReference type="Proteomes" id="UP000051673">
    <property type="component" value="Unassembled WGS sequence"/>
</dbReference>
<proteinExistence type="inferred from homology"/>
<keyword evidence="3" id="KW-0813">Transport</keyword>
<dbReference type="EMBL" id="JQCD01000031">
    <property type="protein sequence ID" value="KRN75955.1"/>
    <property type="molecule type" value="Genomic_DNA"/>
</dbReference>
<name>A0A0R2JF30_9LACO</name>
<organism evidence="9 10">
    <name type="scientific">Weissella minor</name>
    <dbReference type="NCBI Taxonomy" id="1620"/>
    <lineage>
        <taxon>Bacteria</taxon>
        <taxon>Bacillati</taxon>
        <taxon>Bacillota</taxon>
        <taxon>Bacilli</taxon>
        <taxon>Lactobacillales</taxon>
        <taxon>Lactobacillaceae</taxon>
        <taxon>Weissella</taxon>
    </lineage>
</organism>